<gene>
    <name evidence="1" type="ORF">CONLIGDRAFT_645205</name>
</gene>
<sequence length="207" mass="22850">MADKMTVQAPGRDYLARLSSSPPKERWVDGSFQVRSRFQLRPDNEVDRAIISAFKTSRAALVGALANVSFTIICPWRLGYGGDGNDELVLLVTVRPDSCVGTEVYDGNRIPSDEREVLIERRVFEQALQREFVQGCGLTIFLSPVLCLRASAFLSISDMTMLLTMIQAVNYDDPPAPGDGAFTDICPDRKSHTEYITAASLTDTIPL</sequence>
<organism evidence="1 2">
    <name type="scientific">Coniochaeta ligniaria NRRL 30616</name>
    <dbReference type="NCBI Taxonomy" id="1408157"/>
    <lineage>
        <taxon>Eukaryota</taxon>
        <taxon>Fungi</taxon>
        <taxon>Dikarya</taxon>
        <taxon>Ascomycota</taxon>
        <taxon>Pezizomycotina</taxon>
        <taxon>Sordariomycetes</taxon>
        <taxon>Sordariomycetidae</taxon>
        <taxon>Coniochaetales</taxon>
        <taxon>Coniochaetaceae</taxon>
        <taxon>Coniochaeta</taxon>
    </lineage>
</organism>
<reference evidence="1 2" key="1">
    <citation type="submission" date="2016-10" db="EMBL/GenBank/DDBJ databases">
        <title>Draft genome sequence of Coniochaeta ligniaria NRRL30616, a lignocellulolytic fungus for bioabatement of inhibitors in plant biomass hydrolysates.</title>
        <authorList>
            <consortium name="DOE Joint Genome Institute"/>
            <person name="Jimenez D.J."/>
            <person name="Hector R.E."/>
            <person name="Riley R."/>
            <person name="Sun H."/>
            <person name="Grigoriev I.V."/>
            <person name="Van Elsas J.D."/>
            <person name="Nichols N.N."/>
        </authorList>
    </citation>
    <scope>NUCLEOTIDE SEQUENCE [LARGE SCALE GENOMIC DNA]</scope>
    <source>
        <strain evidence="1 2">NRRL 30616</strain>
    </source>
</reference>
<dbReference type="AlphaFoldDB" id="A0A1J7JMX3"/>
<keyword evidence="2" id="KW-1185">Reference proteome</keyword>
<dbReference type="InParanoid" id="A0A1J7JMX3"/>
<dbReference type="Proteomes" id="UP000182658">
    <property type="component" value="Unassembled WGS sequence"/>
</dbReference>
<evidence type="ECO:0000313" key="1">
    <source>
        <dbReference type="EMBL" id="OIW29066.1"/>
    </source>
</evidence>
<evidence type="ECO:0000313" key="2">
    <source>
        <dbReference type="Proteomes" id="UP000182658"/>
    </source>
</evidence>
<protein>
    <submittedName>
        <fullName evidence="1">Uncharacterized protein</fullName>
    </submittedName>
</protein>
<proteinExistence type="predicted"/>
<accession>A0A1J7JMX3</accession>
<dbReference type="EMBL" id="KV875098">
    <property type="protein sequence ID" value="OIW29066.1"/>
    <property type="molecule type" value="Genomic_DNA"/>
</dbReference>
<name>A0A1J7JMX3_9PEZI</name>